<accession>A0A7K0DIL6</accession>
<dbReference type="Gene3D" id="3.40.47.10">
    <property type="match status" value="1"/>
</dbReference>
<gene>
    <name evidence="2" type="ORF">NRB56_01620</name>
</gene>
<evidence type="ECO:0000313" key="2">
    <source>
        <dbReference type="EMBL" id="MQY24614.1"/>
    </source>
</evidence>
<dbReference type="InterPro" id="IPR002155">
    <property type="entry name" value="Thiolase"/>
</dbReference>
<dbReference type="PANTHER" id="PTHR42870:SF1">
    <property type="entry name" value="NON-SPECIFIC LIPID-TRANSFER PROTEIN-LIKE 2"/>
    <property type="match status" value="1"/>
</dbReference>
<dbReference type="Pfam" id="PF22691">
    <property type="entry name" value="Thiolase_C_1"/>
    <property type="match status" value="1"/>
</dbReference>
<dbReference type="NCBIfam" id="NF006180">
    <property type="entry name" value="PRK08313.1"/>
    <property type="match status" value="1"/>
</dbReference>
<name>A0A7K0DIL6_9NOCA</name>
<dbReference type="RefSeq" id="WP_153338567.1">
    <property type="nucleotide sequence ID" value="NZ_WEGI01000001.1"/>
</dbReference>
<comment type="caution">
    <text evidence="2">The sequence shown here is derived from an EMBL/GenBank/DDBJ whole genome shotgun (WGS) entry which is preliminary data.</text>
</comment>
<dbReference type="InterPro" id="IPR016039">
    <property type="entry name" value="Thiolase-like"/>
</dbReference>
<sequence>MTELAAVLGTGQTHHVTKRADVSMAGMCREAIDRALADAELTMADIDAVVVGKAPDLFEGSMMPELFLADALGATGKPMLRVHTAGSVGGSTGVVAANLIQGGVHGRVLAVAWEKQSESNAMWALSNPVPFTKPVGAGAGGYFAPHVRAYIRRANAPLHIGAMVAVKDRRNGAKNPLAHLQQADITMESVLASQMLWDPIRFDETCPSSDGACALVLGNETAAAAAAANGRTVAWVHGTAMRTEPLAYAGRDQVNPQAGRNAAAALWKQAGITNPLEDIDAAEIYVPFSWFEPMWLENLGFMPEGEGWKLTDARETEIGGKLPVNPSGGVLSSNPIGASGMIRFAEAAKQVMRRAGDYQVEDARKALGHAYGGGSQYFSMWVVGSEKP</sequence>
<dbReference type="SUPFAM" id="SSF53901">
    <property type="entry name" value="Thiolase-like"/>
    <property type="match status" value="1"/>
</dbReference>
<dbReference type="InterPro" id="IPR055140">
    <property type="entry name" value="Thiolase_C_2"/>
</dbReference>
<dbReference type="CDD" id="cd00829">
    <property type="entry name" value="SCP-x_thiolase"/>
    <property type="match status" value="1"/>
</dbReference>
<dbReference type="AlphaFoldDB" id="A0A7K0DIL6"/>
<feature type="domain" description="Thiolase C-terminal" evidence="1">
    <location>
        <begin position="252"/>
        <end position="377"/>
    </location>
</feature>
<dbReference type="Proteomes" id="UP000431401">
    <property type="component" value="Unassembled WGS sequence"/>
</dbReference>
<dbReference type="OrthoDB" id="9785768at2"/>
<evidence type="ECO:0000313" key="3">
    <source>
        <dbReference type="Proteomes" id="UP000431401"/>
    </source>
</evidence>
<proteinExistence type="predicted"/>
<dbReference type="EMBL" id="WEGI01000001">
    <property type="protein sequence ID" value="MQY24614.1"/>
    <property type="molecule type" value="Genomic_DNA"/>
</dbReference>
<evidence type="ECO:0000259" key="1">
    <source>
        <dbReference type="Pfam" id="PF22691"/>
    </source>
</evidence>
<reference evidence="2 3" key="1">
    <citation type="submission" date="2019-10" db="EMBL/GenBank/DDBJ databases">
        <title>Nocardia macrotermitis sp. nov. and Nocardia aurantia sp. nov., isolated from the gut of fungus growing-termite Macrotermes natalensis.</title>
        <authorList>
            <person name="Benndorf R."/>
            <person name="Schwitalla J."/>
            <person name="Martin K."/>
            <person name="De Beer W."/>
            <person name="Kaster A.-K."/>
            <person name="Vollmers J."/>
            <person name="Poulsen M."/>
            <person name="Beemelmanns C."/>
        </authorList>
    </citation>
    <scope>NUCLEOTIDE SEQUENCE [LARGE SCALE GENOMIC DNA]</scope>
    <source>
        <strain evidence="2 3">RB56</strain>
    </source>
</reference>
<dbReference type="GO" id="GO:0016747">
    <property type="term" value="F:acyltransferase activity, transferring groups other than amino-acyl groups"/>
    <property type="evidence" value="ECO:0007669"/>
    <property type="project" value="InterPro"/>
</dbReference>
<dbReference type="PANTHER" id="PTHR42870">
    <property type="entry name" value="ACETYL-COA C-ACETYLTRANSFERASE"/>
    <property type="match status" value="1"/>
</dbReference>
<dbReference type="PIRSF" id="PIRSF000429">
    <property type="entry name" value="Ac-CoA_Ac_transf"/>
    <property type="match status" value="1"/>
</dbReference>
<keyword evidence="3" id="KW-1185">Reference proteome</keyword>
<protein>
    <recommendedName>
        <fullName evidence="1">Thiolase C-terminal domain-containing protein</fullName>
    </recommendedName>
</protein>
<organism evidence="2 3">
    <name type="scientific">Nocardia aurantia</name>
    <dbReference type="NCBI Taxonomy" id="2585199"/>
    <lineage>
        <taxon>Bacteria</taxon>
        <taxon>Bacillati</taxon>
        <taxon>Actinomycetota</taxon>
        <taxon>Actinomycetes</taxon>
        <taxon>Mycobacteriales</taxon>
        <taxon>Nocardiaceae</taxon>
        <taxon>Nocardia</taxon>
    </lineage>
</organism>